<sequence length="73" mass="7300">MAGVAAIGEQVRVCGFALAGVSVFAAEDAPAVREAWRRLPADTGLVILTASAAAALDPAALEGTRPLTAVMPP</sequence>
<evidence type="ECO:0008006" key="6">
    <source>
        <dbReference type="Google" id="ProtNLM"/>
    </source>
</evidence>
<evidence type="ECO:0000313" key="4">
    <source>
        <dbReference type="EMBL" id="TGB15181.1"/>
    </source>
</evidence>
<dbReference type="Proteomes" id="UP000297948">
    <property type="component" value="Unassembled WGS sequence"/>
</dbReference>
<dbReference type="Gene3D" id="3.40.50.10580">
    <property type="entry name" value="ATPase, V1 complex, subunit F"/>
    <property type="match status" value="1"/>
</dbReference>
<comment type="caution">
    <text evidence="4">The sequence shown here is derived from an EMBL/GenBank/DDBJ whole genome shotgun (WGS) entry which is preliminary data.</text>
</comment>
<evidence type="ECO:0000256" key="3">
    <source>
        <dbReference type="ARBA" id="ARBA00023065"/>
    </source>
</evidence>
<dbReference type="Pfam" id="PF01990">
    <property type="entry name" value="ATP-synt_F"/>
    <property type="match status" value="1"/>
</dbReference>
<name>A0A4Z0HAG0_9ACTN</name>
<dbReference type="InterPro" id="IPR008218">
    <property type="entry name" value="ATPase_V1-cplx_f_g_su"/>
</dbReference>
<keyword evidence="5" id="KW-1185">Reference proteome</keyword>
<evidence type="ECO:0000256" key="2">
    <source>
        <dbReference type="ARBA" id="ARBA00022448"/>
    </source>
</evidence>
<keyword evidence="2" id="KW-0813">Transport</keyword>
<organism evidence="4 5">
    <name type="scientific">Streptomyces palmae</name>
    <dbReference type="NCBI Taxonomy" id="1701085"/>
    <lineage>
        <taxon>Bacteria</taxon>
        <taxon>Bacillati</taxon>
        <taxon>Actinomycetota</taxon>
        <taxon>Actinomycetes</taxon>
        <taxon>Kitasatosporales</taxon>
        <taxon>Streptomycetaceae</taxon>
        <taxon>Streptomyces</taxon>
    </lineage>
</organism>
<dbReference type="GO" id="GO:0046961">
    <property type="term" value="F:proton-transporting ATPase activity, rotational mechanism"/>
    <property type="evidence" value="ECO:0007669"/>
    <property type="project" value="InterPro"/>
</dbReference>
<dbReference type="AlphaFoldDB" id="A0A4Z0HAG0"/>
<keyword evidence="3" id="KW-0406">Ion transport</keyword>
<reference evidence="4 5" key="1">
    <citation type="submission" date="2019-03" db="EMBL/GenBank/DDBJ databases">
        <authorList>
            <person name="Gonzalez-Pimentel J.L."/>
        </authorList>
    </citation>
    <scope>NUCLEOTIDE SEQUENCE [LARGE SCALE GENOMIC DNA]</scope>
    <source>
        <strain evidence="4 5">JCM 31289</strain>
    </source>
</reference>
<evidence type="ECO:0000256" key="1">
    <source>
        <dbReference type="ARBA" id="ARBA00010148"/>
    </source>
</evidence>
<dbReference type="EMBL" id="SRID01000041">
    <property type="protein sequence ID" value="TGB15181.1"/>
    <property type="molecule type" value="Genomic_DNA"/>
</dbReference>
<evidence type="ECO:0000313" key="5">
    <source>
        <dbReference type="Proteomes" id="UP000297948"/>
    </source>
</evidence>
<gene>
    <name evidence="4" type="ORF">E4099_07140</name>
</gene>
<comment type="similarity">
    <text evidence="1">Belongs to the V-ATPase F subunit family.</text>
</comment>
<protein>
    <recommendedName>
        <fullName evidence="6">ATPase</fullName>
    </recommendedName>
</protein>
<accession>A0A4Z0HAG0</accession>
<dbReference type="SUPFAM" id="SSF159468">
    <property type="entry name" value="AtpF-like"/>
    <property type="match status" value="1"/>
</dbReference>
<dbReference type="OrthoDB" id="4246289at2"/>
<proteinExistence type="inferred from homology"/>
<dbReference type="InterPro" id="IPR036906">
    <property type="entry name" value="ATPase_V1_fsu_sf"/>
</dbReference>